<keyword evidence="4" id="KW-1185">Reference proteome</keyword>
<dbReference type="EMBL" id="JTDK01000014">
    <property type="protein sequence ID" value="KHK96592.1"/>
    <property type="molecule type" value="Genomic_DNA"/>
</dbReference>
<evidence type="ECO:0000313" key="4">
    <source>
        <dbReference type="Proteomes" id="UP000031030"/>
    </source>
</evidence>
<proteinExistence type="inferred from homology"/>
<sequence length="87" mass="9434">MDTVTTEVSTRELRSQLSDVLGRAMYAGERIGVTRNGKLAAVVISVADLEELEAFEMAQDVASYREAKAADDGSRVSLADVRRDLVS</sequence>
<gene>
    <name evidence="3" type="ORF">LK09_14775</name>
</gene>
<dbReference type="SUPFAM" id="SSF143120">
    <property type="entry name" value="YefM-like"/>
    <property type="match status" value="1"/>
</dbReference>
<dbReference type="RefSeq" id="WP_039401023.1">
    <property type="nucleotide sequence ID" value="NZ_JTDK01000014.1"/>
</dbReference>
<dbReference type="InterPro" id="IPR036165">
    <property type="entry name" value="YefM-like_sf"/>
</dbReference>
<evidence type="ECO:0000313" key="3">
    <source>
        <dbReference type="EMBL" id="KHK96592.1"/>
    </source>
</evidence>
<comment type="similarity">
    <text evidence="1 2">Belongs to the phD/YefM antitoxin family.</text>
</comment>
<protein>
    <recommendedName>
        <fullName evidence="2">Antitoxin</fullName>
    </recommendedName>
</protein>
<name>A0A0B2A4R8_9MICO</name>
<dbReference type="Pfam" id="PF02604">
    <property type="entry name" value="PhdYeFM_antitox"/>
    <property type="match status" value="1"/>
</dbReference>
<dbReference type="InterPro" id="IPR006442">
    <property type="entry name" value="Antitoxin_Phd/YefM"/>
</dbReference>
<evidence type="ECO:0000256" key="2">
    <source>
        <dbReference type="RuleBase" id="RU362080"/>
    </source>
</evidence>
<dbReference type="OrthoDB" id="3730588at2"/>
<dbReference type="Gene3D" id="3.40.1620.10">
    <property type="entry name" value="YefM-like domain"/>
    <property type="match status" value="1"/>
</dbReference>
<organism evidence="3 4">
    <name type="scientific">Microbacterium mangrovi</name>
    <dbReference type="NCBI Taxonomy" id="1348253"/>
    <lineage>
        <taxon>Bacteria</taxon>
        <taxon>Bacillati</taxon>
        <taxon>Actinomycetota</taxon>
        <taxon>Actinomycetes</taxon>
        <taxon>Micrococcales</taxon>
        <taxon>Microbacteriaceae</taxon>
        <taxon>Microbacterium</taxon>
    </lineage>
</organism>
<dbReference type="AlphaFoldDB" id="A0A0B2A4R8"/>
<accession>A0A0B2A4R8</accession>
<dbReference type="Proteomes" id="UP000031030">
    <property type="component" value="Unassembled WGS sequence"/>
</dbReference>
<evidence type="ECO:0000256" key="1">
    <source>
        <dbReference type="ARBA" id="ARBA00009981"/>
    </source>
</evidence>
<dbReference type="STRING" id="1348253.LK09_14775"/>
<dbReference type="NCBIfam" id="TIGR01552">
    <property type="entry name" value="phd_fam"/>
    <property type="match status" value="1"/>
</dbReference>
<comment type="function">
    <text evidence="2">Antitoxin component of a type II toxin-antitoxin (TA) system.</text>
</comment>
<reference evidence="3 4" key="1">
    <citation type="submission" date="2014-11" db="EMBL/GenBank/DDBJ databases">
        <title>Genome sequence of Microbacterium mangrovi MUSC 115(T).</title>
        <authorList>
            <person name="Lee L.-H."/>
        </authorList>
    </citation>
    <scope>NUCLEOTIDE SEQUENCE [LARGE SCALE GENOMIC DNA]</scope>
    <source>
        <strain evidence="3 4">MUSC 115</strain>
    </source>
</reference>
<comment type="caution">
    <text evidence="3">The sequence shown here is derived from an EMBL/GenBank/DDBJ whole genome shotgun (WGS) entry which is preliminary data.</text>
</comment>